<keyword evidence="2" id="KW-1185">Reference proteome</keyword>
<dbReference type="InterPro" id="IPR050484">
    <property type="entry name" value="Transf_Hexapept/Carb_Anhydrase"/>
</dbReference>
<reference evidence="1 2" key="1">
    <citation type="journal article" date="2021" name="Nat. Plants">
        <title>The Taxus genome provides insights into paclitaxel biosynthesis.</title>
        <authorList>
            <person name="Xiong X."/>
            <person name="Gou J."/>
            <person name="Liao Q."/>
            <person name="Li Y."/>
            <person name="Zhou Q."/>
            <person name="Bi G."/>
            <person name="Li C."/>
            <person name="Du R."/>
            <person name="Wang X."/>
            <person name="Sun T."/>
            <person name="Guo L."/>
            <person name="Liang H."/>
            <person name="Lu P."/>
            <person name="Wu Y."/>
            <person name="Zhang Z."/>
            <person name="Ro D.K."/>
            <person name="Shang Y."/>
            <person name="Huang S."/>
            <person name="Yan J."/>
        </authorList>
    </citation>
    <scope>NUCLEOTIDE SEQUENCE [LARGE SCALE GENOMIC DNA]</scope>
    <source>
        <strain evidence="1">Ta-2019</strain>
    </source>
</reference>
<feature type="non-terminal residue" evidence="1">
    <location>
        <position position="130"/>
    </location>
</feature>
<dbReference type="Gene3D" id="2.160.10.10">
    <property type="entry name" value="Hexapeptide repeat proteins"/>
    <property type="match status" value="1"/>
</dbReference>
<dbReference type="PANTHER" id="PTHR13061:SF50">
    <property type="entry name" value="GAMMA CARBONIC ANHYDRASE 1, MITOCHONDRIAL"/>
    <property type="match status" value="1"/>
</dbReference>
<protein>
    <submittedName>
        <fullName evidence="1">Uncharacterized protein</fullName>
    </submittedName>
</protein>
<comment type="caution">
    <text evidence="1">The sequence shown here is derived from an EMBL/GenBank/DDBJ whole genome shotgun (WGS) entry which is preliminary data.</text>
</comment>
<dbReference type="SUPFAM" id="SSF51161">
    <property type="entry name" value="Trimeric LpxA-like enzymes"/>
    <property type="match status" value="1"/>
</dbReference>
<dbReference type="InterPro" id="IPR011004">
    <property type="entry name" value="Trimer_LpxA-like_sf"/>
</dbReference>
<dbReference type="PANTHER" id="PTHR13061">
    <property type="entry name" value="DYNACTIN SUBUNIT P25"/>
    <property type="match status" value="1"/>
</dbReference>
<dbReference type="Proteomes" id="UP000824469">
    <property type="component" value="Unassembled WGS sequence"/>
</dbReference>
<evidence type="ECO:0000313" key="1">
    <source>
        <dbReference type="EMBL" id="KAH9308091.1"/>
    </source>
</evidence>
<feature type="non-terminal residue" evidence="1">
    <location>
        <position position="1"/>
    </location>
</feature>
<accession>A0AA38KR53</accession>
<organism evidence="1 2">
    <name type="scientific">Taxus chinensis</name>
    <name type="common">Chinese yew</name>
    <name type="synonym">Taxus wallichiana var. chinensis</name>
    <dbReference type="NCBI Taxonomy" id="29808"/>
    <lineage>
        <taxon>Eukaryota</taxon>
        <taxon>Viridiplantae</taxon>
        <taxon>Streptophyta</taxon>
        <taxon>Embryophyta</taxon>
        <taxon>Tracheophyta</taxon>
        <taxon>Spermatophyta</taxon>
        <taxon>Pinopsida</taxon>
        <taxon>Pinidae</taxon>
        <taxon>Conifers II</taxon>
        <taxon>Cupressales</taxon>
        <taxon>Taxaceae</taxon>
        <taxon>Taxus</taxon>
    </lineage>
</organism>
<dbReference type="EMBL" id="JAHRHJ020000007">
    <property type="protein sequence ID" value="KAH9308091.1"/>
    <property type="molecule type" value="Genomic_DNA"/>
</dbReference>
<name>A0AA38KR53_TAXCH</name>
<proteinExistence type="predicted"/>
<dbReference type="AlphaFoldDB" id="A0AA38KR53"/>
<gene>
    <name evidence="1" type="ORF">KI387_036002</name>
</gene>
<evidence type="ECO:0000313" key="2">
    <source>
        <dbReference type="Proteomes" id="UP000824469"/>
    </source>
</evidence>
<sequence>GNHAFHENLLRHMTLMNIFDKDLMLKKDVFVAPCDAMIRDVQVGQTSSIWYGSFVRGYVNSITVGESNFGGKDLPTIIISKFIIAHGAMLHGCTIADEAFVGMGETLLDGVVLEINDVVSNGSFIFLVFL</sequence>